<keyword evidence="4 9" id="KW-0808">Transferase</keyword>
<feature type="transmembrane region" description="Helical" evidence="9">
    <location>
        <begin position="12"/>
        <end position="28"/>
    </location>
</feature>
<dbReference type="HAMAP" id="MF_01148">
    <property type="entry name" value="Lnt"/>
    <property type="match status" value="1"/>
</dbReference>
<dbReference type="InterPro" id="IPR045378">
    <property type="entry name" value="LNT_N"/>
</dbReference>
<dbReference type="Proteomes" id="UP000003936">
    <property type="component" value="Chromosome"/>
</dbReference>
<evidence type="ECO:0000256" key="5">
    <source>
        <dbReference type="ARBA" id="ARBA00022692"/>
    </source>
</evidence>
<dbReference type="InterPro" id="IPR036526">
    <property type="entry name" value="C-N_Hydrolase_sf"/>
</dbReference>
<gene>
    <name evidence="9" type="primary">lnt</name>
    <name evidence="11" type="ORF">A359_05770</name>
</gene>
<dbReference type="Pfam" id="PF00795">
    <property type="entry name" value="CN_hydrolase"/>
    <property type="match status" value="1"/>
</dbReference>
<keyword evidence="5 9" id="KW-0812">Transmembrane</keyword>
<sequence length="510" mass="56413">MDITPRSMPQQLRILLAMVTGASGTLAFSPYDLWPVAILSLSGLLAVTLNRSSRQAGWLGFVWGFCFFGTGVNWVGISIAQFSGLPCPIHVGLVALLAGYLALFPMLFSALLALLWQRTSLFRLALGAPALWSITEFLRGWILTGFPWLEFGYSQIDGPLKGIAPLLGVQAITFFLMMISGIAVFGIAKQKPLPTFSALALLLLPWPLRSLQWYESQPTRAIDVALIQGNIAQSIKWDTAQVEPTLNIYLKRTLPALGKAKIIIWPESAIPLAEITQNGFLSRLDKTLLQCQTHLITGIIDARPTLYGYDYYNSIVVLGAKIPYHYPSQDRYNKHHLVPFGETVPFPSLLRPLAPLFNLPMSCLSKGPYLQPQLKVADVKLTATVCYEIILGKQVRDNFRPDTDLLLTVSNDAWFGHSIGPWQHFQMARMRSLELGRPLIRSTNNGITAVINADGTSQAQLPQFTCDVLSVRVTPTRGVTPYARAGAWPLWIMTLVTGLIAMLLERRPAS</sequence>
<dbReference type="PANTHER" id="PTHR38686:SF1">
    <property type="entry name" value="APOLIPOPROTEIN N-ACYLTRANSFERASE"/>
    <property type="match status" value="1"/>
</dbReference>
<keyword evidence="8 9" id="KW-0012">Acyltransferase</keyword>
<dbReference type="UniPathway" id="UPA00666"/>
<keyword evidence="11" id="KW-0449">Lipoprotein</keyword>
<dbReference type="RefSeq" id="WP_014888267.1">
    <property type="nucleotide sequence ID" value="NC_018419.1"/>
</dbReference>
<feature type="transmembrane region" description="Helical" evidence="9">
    <location>
        <begin position="34"/>
        <end position="50"/>
    </location>
</feature>
<evidence type="ECO:0000256" key="1">
    <source>
        <dbReference type="ARBA" id="ARBA00004651"/>
    </source>
</evidence>
<dbReference type="InterPro" id="IPR003010">
    <property type="entry name" value="C-N_Hydrolase"/>
</dbReference>
<dbReference type="NCBIfam" id="TIGR00546">
    <property type="entry name" value="lnt"/>
    <property type="match status" value="1"/>
</dbReference>
<dbReference type="KEGG" id="sect:A359_05770"/>
<dbReference type="InterPro" id="IPR004563">
    <property type="entry name" value="Apolipo_AcylTrfase"/>
</dbReference>
<keyword evidence="6 9" id="KW-1133">Transmembrane helix</keyword>
<feature type="domain" description="CN hydrolase" evidence="10">
    <location>
        <begin position="227"/>
        <end position="475"/>
    </location>
</feature>
<dbReference type="STRING" id="1199245.A359_05770"/>
<evidence type="ECO:0000259" key="10">
    <source>
        <dbReference type="PROSITE" id="PS50263"/>
    </source>
</evidence>
<dbReference type="SUPFAM" id="SSF56317">
    <property type="entry name" value="Carbon-nitrogen hydrolase"/>
    <property type="match status" value="1"/>
</dbReference>
<feature type="transmembrane region" description="Helical" evidence="9">
    <location>
        <begin position="89"/>
        <end position="114"/>
    </location>
</feature>
<evidence type="ECO:0000256" key="3">
    <source>
        <dbReference type="ARBA" id="ARBA00022475"/>
    </source>
</evidence>
<protein>
    <recommendedName>
        <fullName evidence="9">Apolipoprotein N-acyltransferase</fullName>
        <shortName evidence="9">ALP N-acyltransferase</shortName>
        <ecNumber evidence="9">2.3.1.269</ecNumber>
    </recommendedName>
</protein>
<reference evidence="11 12" key="1">
    <citation type="journal article" date="2012" name="Mol. Biol. Evol.">
        <title>Genome reduction and co-evolution between the primary and secondary bacterial symbionts of psyllids.</title>
        <authorList>
            <person name="Sloan D.B."/>
            <person name="Moran N.A."/>
        </authorList>
    </citation>
    <scope>NUCLEOTIDE SEQUENCE [LARGE SCALE GENOMIC DNA]</scope>
    <source>
        <strain evidence="11">Ceuc_S</strain>
    </source>
</reference>
<comment type="pathway">
    <text evidence="9">Protein modification; lipoprotein biosynthesis (N-acyl transfer).</text>
</comment>
<dbReference type="CDD" id="cd07571">
    <property type="entry name" value="ALP_N-acyl_transferase"/>
    <property type="match status" value="1"/>
</dbReference>
<evidence type="ECO:0000256" key="6">
    <source>
        <dbReference type="ARBA" id="ARBA00022989"/>
    </source>
</evidence>
<organism evidence="11 12">
    <name type="scientific">secondary endosymbiont of Ctenarytaina eucalypti</name>
    <dbReference type="NCBI Taxonomy" id="1199245"/>
    <lineage>
        <taxon>Bacteria</taxon>
        <taxon>Pseudomonadati</taxon>
        <taxon>Pseudomonadota</taxon>
        <taxon>Gammaproteobacteria</taxon>
        <taxon>Enterobacterales</taxon>
        <taxon>Enterobacteriaceae</taxon>
        <taxon>aphid secondary symbionts</taxon>
    </lineage>
</organism>
<evidence type="ECO:0000313" key="12">
    <source>
        <dbReference type="Proteomes" id="UP000003936"/>
    </source>
</evidence>
<comment type="catalytic activity">
    <reaction evidence="9">
        <text>N-terminal S-1,2-diacyl-sn-glyceryl-L-cysteinyl-[lipoprotein] + a glycerophospholipid = N-acyl-S-1,2-diacyl-sn-glyceryl-L-cysteinyl-[lipoprotein] + a 2-acyl-sn-glycero-3-phospholipid + H(+)</text>
        <dbReference type="Rhea" id="RHEA:48228"/>
        <dbReference type="Rhea" id="RHEA-COMP:14681"/>
        <dbReference type="Rhea" id="RHEA-COMP:14684"/>
        <dbReference type="ChEBI" id="CHEBI:15378"/>
        <dbReference type="ChEBI" id="CHEBI:136912"/>
        <dbReference type="ChEBI" id="CHEBI:140656"/>
        <dbReference type="ChEBI" id="CHEBI:140657"/>
        <dbReference type="ChEBI" id="CHEBI:140660"/>
        <dbReference type="EC" id="2.3.1.269"/>
    </reaction>
</comment>
<dbReference type="HOGENOM" id="CLU_019563_3_0_6"/>
<dbReference type="GO" id="GO:0016410">
    <property type="term" value="F:N-acyltransferase activity"/>
    <property type="evidence" value="ECO:0007669"/>
    <property type="project" value="UniProtKB-UniRule"/>
</dbReference>
<dbReference type="OrthoDB" id="9804277at2"/>
<name>J3Z3Z3_9ENTR</name>
<feature type="transmembrane region" description="Helical" evidence="9">
    <location>
        <begin position="121"/>
        <end position="142"/>
    </location>
</feature>
<accession>J3Z3Z3</accession>
<dbReference type="EC" id="2.3.1.269" evidence="9"/>
<dbReference type="EMBL" id="CP003546">
    <property type="protein sequence ID" value="AFP84969.1"/>
    <property type="molecule type" value="Genomic_DNA"/>
</dbReference>
<evidence type="ECO:0000313" key="11">
    <source>
        <dbReference type="EMBL" id="AFP84969.1"/>
    </source>
</evidence>
<comment type="similarity">
    <text evidence="2 9">Belongs to the CN hydrolase family. Apolipoprotein N-acyltransferase subfamily.</text>
</comment>
<dbReference type="Gene3D" id="3.60.110.10">
    <property type="entry name" value="Carbon-nitrogen hydrolase"/>
    <property type="match status" value="1"/>
</dbReference>
<evidence type="ECO:0000256" key="2">
    <source>
        <dbReference type="ARBA" id="ARBA00010065"/>
    </source>
</evidence>
<keyword evidence="12" id="KW-1185">Reference proteome</keyword>
<dbReference type="Pfam" id="PF20154">
    <property type="entry name" value="LNT_N"/>
    <property type="match status" value="1"/>
</dbReference>
<dbReference type="GO" id="GO:0005886">
    <property type="term" value="C:plasma membrane"/>
    <property type="evidence" value="ECO:0007669"/>
    <property type="project" value="UniProtKB-SubCell"/>
</dbReference>
<dbReference type="PATRIC" id="fig|1199245.3.peg.695"/>
<dbReference type="AlphaFoldDB" id="J3Z3Z3"/>
<comment type="subcellular location">
    <subcellularLocation>
        <location evidence="1 9">Cell membrane</location>
        <topology evidence="1 9">Multi-pass membrane protein</topology>
    </subcellularLocation>
</comment>
<dbReference type="GO" id="GO:0042158">
    <property type="term" value="P:lipoprotein biosynthetic process"/>
    <property type="evidence" value="ECO:0007669"/>
    <property type="project" value="UniProtKB-UniRule"/>
</dbReference>
<evidence type="ECO:0000256" key="8">
    <source>
        <dbReference type="ARBA" id="ARBA00023315"/>
    </source>
</evidence>
<feature type="transmembrane region" description="Helical" evidence="9">
    <location>
        <begin position="57"/>
        <end position="77"/>
    </location>
</feature>
<keyword evidence="3 9" id="KW-1003">Cell membrane</keyword>
<evidence type="ECO:0000256" key="4">
    <source>
        <dbReference type="ARBA" id="ARBA00022679"/>
    </source>
</evidence>
<evidence type="ECO:0000256" key="7">
    <source>
        <dbReference type="ARBA" id="ARBA00023136"/>
    </source>
</evidence>
<evidence type="ECO:0000256" key="9">
    <source>
        <dbReference type="HAMAP-Rule" id="MF_01148"/>
    </source>
</evidence>
<proteinExistence type="inferred from homology"/>
<keyword evidence="7 9" id="KW-0472">Membrane</keyword>
<comment type="function">
    <text evidence="9">Catalyzes the phospholipid dependent N-acylation of the N-terminal cysteine of apolipoprotein, the last step in lipoprotein maturation.</text>
</comment>
<feature type="transmembrane region" description="Helical" evidence="9">
    <location>
        <begin position="162"/>
        <end position="185"/>
    </location>
</feature>
<dbReference type="PANTHER" id="PTHR38686">
    <property type="entry name" value="APOLIPOPROTEIN N-ACYLTRANSFERASE"/>
    <property type="match status" value="1"/>
</dbReference>
<feature type="transmembrane region" description="Helical" evidence="9">
    <location>
        <begin position="485"/>
        <end position="504"/>
    </location>
</feature>
<dbReference type="PROSITE" id="PS50263">
    <property type="entry name" value="CN_HYDROLASE"/>
    <property type="match status" value="1"/>
</dbReference>